<evidence type="ECO:0000313" key="2">
    <source>
        <dbReference type="Proteomes" id="UP001620626"/>
    </source>
</evidence>
<keyword evidence="2" id="KW-1185">Reference proteome</keyword>
<name>A0ABD2J7W1_9BILA</name>
<accession>A0ABD2J7W1</accession>
<reference evidence="1 2" key="1">
    <citation type="submission" date="2024-10" db="EMBL/GenBank/DDBJ databases">
        <authorList>
            <person name="Kim D."/>
        </authorList>
    </citation>
    <scope>NUCLEOTIDE SEQUENCE [LARGE SCALE GENOMIC DNA]</scope>
    <source>
        <strain evidence="1">BH-2024</strain>
    </source>
</reference>
<evidence type="ECO:0000313" key="1">
    <source>
        <dbReference type="EMBL" id="KAL3086685.1"/>
    </source>
</evidence>
<sequence length="127" mass="14085">MESQKRRNETNGPSWGNAPSHSSLIHFIFIHSINRRSLFASFAAFVCPTKGGKVIWESDHLERAEGSITATENGGGICGLRGQSKVATHLLAVSIGDLMIRSIENSANEWWDQQQLPNNCGNLCWWC</sequence>
<comment type="caution">
    <text evidence="1">The sequence shown here is derived from an EMBL/GenBank/DDBJ whole genome shotgun (WGS) entry which is preliminary data.</text>
</comment>
<dbReference type="AlphaFoldDB" id="A0ABD2J7W1"/>
<organism evidence="1 2">
    <name type="scientific">Heterodera trifolii</name>
    <dbReference type="NCBI Taxonomy" id="157864"/>
    <lineage>
        <taxon>Eukaryota</taxon>
        <taxon>Metazoa</taxon>
        <taxon>Ecdysozoa</taxon>
        <taxon>Nematoda</taxon>
        <taxon>Chromadorea</taxon>
        <taxon>Rhabditida</taxon>
        <taxon>Tylenchina</taxon>
        <taxon>Tylenchomorpha</taxon>
        <taxon>Tylenchoidea</taxon>
        <taxon>Heteroderidae</taxon>
        <taxon>Heteroderinae</taxon>
        <taxon>Heterodera</taxon>
    </lineage>
</organism>
<protein>
    <submittedName>
        <fullName evidence="1">Uncharacterized protein</fullName>
    </submittedName>
</protein>
<dbReference type="Proteomes" id="UP001620626">
    <property type="component" value="Unassembled WGS sequence"/>
</dbReference>
<gene>
    <name evidence="1" type="ORF">niasHT_039273</name>
</gene>
<dbReference type="EMBL" id="JBICBT010001035">
    <property type="protein sequence ID" value="KAL3086685.1"/>
    <property type="molecule type" value="Genomic_DNA"/>
</dbReference>
<proteinExistence type="predicted"/>